<reference evidence="1 2" key="1">
    <citation type="submission" date="2014-09" db="EMBL/GenBank/DDBJ databases">
        <authorList>
            <person name="Urmite Genomes Urmite Genomes"/>
        </authorList>
    </citation>
    <scope>NUCLEOTIDE SEQUENCE [LARGE SCALE GENOMIC DNA]</scope>
    <source>
        <strain evidence="1 2">ES2</strain>
    </source>
</reference>
<dbReference type="STRING" id="1499687.BN1080_00828"/>
<evidence type="ECO:0000313" key="1">
    <source>
        <dbReference type="EMBL" id="CEG21908.1"/>
    </source>
</evidence>
<dbReference type="OrthoDB" id="9805740at2"/>
<name>A0A098EI11_9BACL</name>
<gene>
    <name evidence="1" type="ORF">BN1080_00828</name>
</gene>
<evidence type="ECO:0000313" key="2">
    <source>
        <dbReference type="Proteomes" id="UP000043699"/>
    </source>
</evidence>
<dbReference type="Proteomes" id="UP000043699">
    <property type="component" value="Unassembled WGS sequence"/>
</dbReference>
<dbReference type="EMBL" id="CCXS01000001">
    <property type="protein sequence ID" value="CEG21908.1"/>
    <property type="molecule type" value="Genomic_DNA"/>
</dbReference>
<protein>
    <submittedName>
        <fullName evidence="1">Uncharacterized protein</fullName>
    </submittedName>
</protein>
<organism evidence="1 2">
    <name type="scientific">Planococcus massiliensis</name>
    <dbReference type="NCBI Taxonomy" id="1499687"/>
    <lineage>
        <taxon>Bacteria</taxon>
        <taxon>Bacillati</taxon>
        <taxon>Bacillota</taxon>
        <taxon>Bacilli</taxon>
        <taxon>Bacillales</taxon>
        <taxon>Caryophanaceae</taxon>
        <taxon>Planococcus</taxon>
    </lineage>
</organism>
<dbReference type="RefSeq" id="WP_052650659.1">
    <property type="nucleotide sequence ID" value="NZ_CCXS01000001.1"/>
</dbReference>
<sequence>MRNGIELDGWVITTDNSAGIGCKELDVVKAPDQLAAKFAARVALLEQWAAGSEPEAVLVHNFSGDAQWLAYKAGIEEIFQEAEMAVPQIGGSSETNMATLQSGIAVTMLGRQQRFVLSEPLQWFVYGKPLVGKAVLEQKKAVADLKKIRTAIRSGLAERIWPIGSKGIAAEARKLFGETASLSADIDLAASAGPACCVLLGVKKDWVKETERFFGEFLEPLIIEKEEGSV</sequence>
<proteinExistence type="predicted"/>
<keyword evidence="2" id="KW-1185">Reference proteome</keyword>
<accession>A0A098EI11</accession>
<dbReference type="AlphaFoldDB" id="A0A098EI11"/>